<dbReference type="AlphaFoldDB" id="A0A1I4KQB1"/>
<dbReference type="GO" id="GO:0004056">
    <property type="term" value="F:argininosuccinate lyase activity"/>
    <property type="evidence" value="ECO:0007669"/>
    <property type="project" value="UniProtKB-EC"/>
</dbReference>
<evidence type="ECO:0000256" key="4">
    <source>
        <dbReference type="ARBA" id="ARBA00022571"/>
    </source>
</evidence>
<feature type="domain" description="Argininosuccinate lyase C-terminal" evidence="8">
    <location>
        <begin position="358"/>
        <end position="409"/>
    </location>
</feature>
<keyword evidence="4" id="KW-0055">Arginine biosynthesis</keyword>
<keyword evidence="10" id="KW-1185">Reference proteome</keyword>
<sequence>MRRRPIATLVALLAPAAALAGPHDTFARIDAIDRASLVMTVEAGIVPRDLGARIARALDQVAAEAAKPGAERPDDYLRIEPLITAIAGPDATRMHSGRSRQDIIPTVLKLDQRDRLLDLAEALEKTRTALLSVAEREADTVIPAYTNGVQAQPTTLGHYLLGYAAALARDADRLRESWARVNLSPLGAAALGTSSFPVDRVRLAGLLGFDAPVENSYDAGQLAPMDLGLELTALSANLATTAGSFAQDLYAQYHQTRPWILLREGALTGPSSIMPQKRNPVALYSLRMKASDVVGAAQAFVIMAHNVESGMPDYKRNQAEPPGRTVSEAAETCRRWTRVLDGLVIDRDRAADEVAADYSTTTELADTLQREADVPFRLGHHFASELVSYGRSHDLRPADLPFVEVKRIYAEAAAGSGLTPELPLDEARFRAALSARGMIDAAKGLGGPQPAEVRRMLAAARMRLDADRTWLAERRTALAAARGRLDAAFADIRKGP</sequence>
<dbReference type="InterPro" id="IPR024083">
    <property type="entry name" value="Fumarase/histidase_N"/>
</dbReference>
<dbReference type="PANTHER" id="PTHR43814">
    <property type="entry name" value="ARGININOSUCCINATE LYASE"/>
    <property type="match status" value="1"/>
</dbReference>
<keyword evidence="6" id="KW-0732">Signal</keyword>
<evidence type="ECO:0000256" key="5">
    <source>
        <dbReference type="ARBA" id="ARBA00023239"/>
    </source>
</evidence>
<dbReference type="GO" id="GO:0042450">
    <property type="term" value="P:L-arginine biosynthetic process via ornithine"/>
    <property type="evidence" value="ECO:0007669"/>
    <property type="project" value="InterPro"/>
</dbReference>
<accession>A0A1I4KQB1</accession>
<reference evidence="10" key="1">
    <citation type="submission" date="2016-10" db="EMBL/GenBank/DDBJ databases">
        <authorList>
            <person name="Varghese N."/>
            <person name="Submissions S."/>
        </authorList>
    </citation>
    <scope>NUCLEOTIDE SEQUENCE [LARGE SCALE GENOMIC DNA]</scope>
    <source>
        <strain evidence="10">BL36</strain>
    </source>
</reference>
<feature type="domain" description="Fumarate lyase N-terminal" evidence="7">
    <location>
        <begin position="92"/>
        <end position="295"/>
    </location>
</feature>
<dbReference type="CDD" id="cd01359">
    <property type="entry name" value="Argininosuccinate_lyase"/>
    <property type="match status" value="1"/>
</dbReference>
<dbReference type="RefSeq" id="WP_092040853.1">
    <property type="nucleotide sequence ID" value="NZ_FOTK01000011.1"/>
</dbReference>
<evidence type="ECO:0000256" key="6">
    <source>
        <dbReference type="SAM" id="SignalP"/>
    </source>
</evidence>
<evidence type="ECO:0000313" key="10">
    <source>
        <dbReference type="Proteomes" id="UP000199048"/>
    </source>
</evidence>
<dbReference type="GO" id="GO:0005829">
    <property type="term" value="C:cytosol"/>
    <property type="evidence" value="ECO:0007669"/>
    <property type="project" value="TreeGrafter"/>
</dbReference>
<dbReference type="InterPro" id="IPR000362">
    <property type="entry name" value="Fumarate_lyase_fam"/>
</dbReference>
<dbReference type="PANTHER" id="PTHR43814:SF1">
    <property type="entry name" value="ARGININOSUCCINATE LYASE"/>
    <property type="match status" value="1"/>
</dbReference>
<organism evidence="9 10">
    <name type="scientific">Methylobacterium pseudosasicola</name>
    <dbReference type="NCBI Taxonomy" id="582667"/>
    <lineage>
        <taxon>Bacteria</taxon>
        <taxon>Pseudomonadati</taxon>
        <taxon>Pseudomonadota</taxon>
        <taxon>Alphaproteobacteria</taxon>
        <taxon>Hyphomicrobiales</taxon>
        <taxon>Methylobacteriaceae</taxon>
        <taxon>Methylobacterium</taxon>
    </lineage>
</organism>
<dbReference type="Gene3D" id="1.20.200.10">
    <property type="entry name" value="Fumarase/aspartase (Central domain)"/>
    <property type="match status" value="1"/>
</dbReference>
<dbReference type="InterPro" id="IPR008948">
    <property type="entry name" value="L-Aspartase-like"/>
</dbReference>
<dbReference type="Pfam" id="PF00206">
    <property type="entry name" value="Lyase_1"/>
    <property type="match status" value="1"/>
</dbReference>
<dbReference type="OrthoDB" id="9769623at2"/>
<keyword evidence="5 9" id="KW-0456">Lyase</keyword>
<dbReference type="Pfam" id="PF14698">
    <property type="entry name" value="ASL_C2"/>
    <property type="match status" value="1"/>
</dbReference>
<dbReference type="InterPro" id="IPR022761">
    <property type="entry name" value="Fumarate_lyase_N"/>
</dbReference>
<gene>
    <name evidence="9" type="ORF">SAMN05192568_101177</name>
</gene>
<dbReference type="UniPathway" id="UPA00068">
    <property type="reaction ID" value="UER00114"/>
</dbReference>
<dbReference type="STRING" id="582667.SAMN05192568_101177"/>
<dbReference type="EMBL" id="FOTK01000011">
    <property type="protein sequence ID" value="SFL80945.1"/>
    <property type="molecule type" value="Genomic_DNA"/>
</dbReference>
<evidence type="ECO:0000259" key="8">
    <source>
        <dbReference type="Pfam" id="PF14698"/>
    </source>
</evidence>
<feature type="signal peptide" evidence="6">
    <location>
        <begin position="1"/>
        <end position="20"/>
    </location>
</feature>
<comment type="pathway">
    <text evidence="2">Amino-acid biosynthesis; L-arginine biosynthesis; L-arginine from L-ornithine and carbamoyl phosphate: step 3/3.</text>
</comment>
<name>A0A1I4KQB1_9HYPH</name>
<evidence type="ECO:0000256" key="1">
    <source>
        <dbReference type="ARBA" id="ARBA00000985"/>
    </source>
</evidence>
<keyword evidence="4" id="KW-0028">Amino-acid biosynthesis</keyword>
<dbReference type="Proteomes" id="UP000199048">
    <property type="component" value="Unassembled WGS sequence"/>
</dbReference>
<dbReference type="PRINTS" id="PR00149">
    <property type="entry name" value="FUMRATELYASE"/>
</dbReference>
<protein>
    <recommendedName>
        <fullName evidence="3">argininosuccinate lyase</fullName>
        <ecNumber evidence="3">4.3.2.1</ecNumber>
    </recommendedName>
</protein>
<evidence type="ECO:0000256" key="2">
    <source>
        <dbReference type="ARBA" id="ARBA00004941"/>
    </source>
</evidence>
<dbReference type="Gene3D" id="1.10.275.10">
    <property type="entry name" value="Fumarase/aspartase (N-terminal domain)"/>
    <property type="match status" value="1"/>
</dbReference>
<dbReference type="InterPro" id="IPR009049">
    <property type="entry name" value="Argininosuccinate_lyase"/>
</dbReference>
<evidence type="ECO:0000313" key="9">
    <source>
        <dbReference type="EMBL" id="SFL80945.1"/>
    </source>
</evidence>
<dbReference type="Gene3D" id="1.10.40.30">
    <property type="entry name" value="Fumarase/aspartase (C-terminal domain)"/>
    <property type="match status" value="1"/>
</dbReference>
<evidence type="ECO:0000259" key="7">
    <source>
        <dbReference type="Pfam" id="PF00206"/>
    </source>
</evidence>
<comment type="catalytic activity">
    <reaction evidence="1">
        <text>2-(N(omega)-L-arginino)succinate = fumarate + L-arginine</text>
        <dbReference type="Rhea" id="RHEA:24020"/>
        <dbReference type="ChEBI" id="CHEBI:29806"/>
        <dbReference type="ChEBI" id="CHEBI:32682"/>
        <dbReference type="ChEBI" id="CHEBI:57472"/>
        <dbReference type="EC" id="4.3.2.1"/>
    </reaction>
</comment>
<dbReference type="InterPro" id="IPR029419">
    <property type="entry name" value="Arg_succ_lyase_C"/>
</dbReference>
<proteinExistence type="predicted"/>
<dbReference type="SUPFAM" id="SSF48557">
    <property type="entry name" value="L-aspartase-like"/>
    <property type="match status" value="1"/>
</dbReference>
<feature type="chain" id="PRO_5011453361" description="argininosuccinate lyase" evidence="6">
    <location>
        <begin position="21"/>
        <end position="496"/>
    </location>
</feature>
<dbReference type="EC" id="4.3.2.1" evidence="3"/>
<dbReference type="PRINTS" id="PR00145">
    <property type="entry name" value="ARGSUCLYASE"/>
</dbReference>
<evidence type="ECO:0000256" key="3">
    <source>
        <dbReference type="ARBA" id="ARBA00012338"/>
    </source>
</evidence>